<dbReference type="AlphaFoldDB" id="A0A5C7FMD2"/>
<evidence type="ECO:0008006" key="4">
    <source>
        <dbReference type="Google" id="ProtNLM"/>
    </source>
</evidence>
<feature type="chain" id="PRO_5023113473" description="DUF3298 domain-containing protein" evidence="1">
    <location>
        <begin position="19"/>
        <end position="330"/>
    </location>
</feature>
<dbReference type="RefSeq" id="WP_147932301.1">
    <property type="nucleotide sequence ID" value="NZ_VOXD01000036.1"/>
</dbReference>
<reference evidence="2 3" key="1">
    <citation type="submission" date="2019-08" db="EMBL/GenBank/DDBJ databases">
        <title>Lewinella sp. strain SSH13 Genome sequencing and assembly.</title>
        <authorList>
            <person name="Kim I."/>
        </authorList>
    </citation>
    <scope>NUCLEOTIDE SEQUENCE [LARGE SCALE GENOMIC DNA]</scope>
    <source>
        <strain evidence="2 3">SSH13</strain>
    </source>
</reference>
<evidence type="ECO:0000256" key="1">
    <source>
        <dbReference type="SAM" id="SignalP"/>
    </source>
</evidence>
<proteinExistence type="predicted"/>
<name>A0A5C7FMD2_9BACT</name>
<keyword evidence="1" id="KW-0732">Signal</keyword>
<keyword evidence="3" id="KW-1185">Reference proteome</keyword>
<dbReference type="EMBL" id="VOXD01000036">
    <property type="protein sequence ID" value="TXF87129.1"/>
    <property type="molecule type" value="Genomic_DNA"/>
</dbReference>
<comment type="caution">
    <text evidence="2">The sequence shown here is derived from an EMBL/GenBank/DDBJ whole genome shotgun (WGS) entry which is preliminary data.</text>
</comment>
<evidence type="ECO:0000313" key="2">
    <source>
        <dbReference type="EMBL" id="TXF87129.1"/>
    </source>
</evidence>
<feature type="signal peptide" evidence="1">
    <location>
        <begin position="1"/>
        <end position="18"/>
    </location>
</feature>
<dbReference type="Proteomes" id="UP000321907">
    <property type="component" value="Unassembled WGS sequence"/>
</dbReference>
<gene>
    <name evidence="2" type="ORF">FUA23_18730</name>
</gene>
<sequence>MRTCLLYFVFLFPLFAFCQNDSLMADPDFQVEFVAYWEVGDEYRYKVEKHDIRYRGEETTKDDTTRYTALFTVLDSTATSYRISWKFEDYELTGEGEELMEAVLANPSEELASALQFEEVIFTTDELGTFQQIENVDEIIRTLDVFIEQATASITKEYVDQPEVLEKVKQALEVTYTAMRTQAYLENTMFVEIAHLLNPMGAAFSPTDTLYYDDRFPNNFGGPEIKAEGRYYFDTLDVQNDYCHLKNYVELDPDDTQRMLKDYFAKIGLDDGKILDVLNDSTYDIWENNDYFYYYYPGIPIYIDQMRVVDFNLAGEKAKAVKRYILEWID</sequence>
<organism evidence="2 3">
    <name type="scientific">Neolewinella aurantiaca</name>
    <dbReference type="NCBI Taxonomy" id="2602767"/>
    <lineage>
        <taxon>Bacteria</taxon>
        <taxon>Pseudomonadati</taxon>
        <taxon>Bacteroidota</taxon>
        <taxon>Saprospiria</taxon>
        <taxon>Saprospirales</taxon>
        <taxon>Lewinellaceae</taxon>
        <taxon>Neolewinella</taxon>
    </lineage>
</organism>
<evidence type="ECO:0000313" key="3">
    <source>
        <dbReference type="Proteomes" id="UP000321907"/>
    </source>
</evidence>
<protein>
    <recommendedName>
        <fullName evidence="4">DUF3298 domain-containing protein</fullName>
    </recommendedName>
</protein>
<accession>A0A5C7FMD2</accession>
<dbReference type="OrthoDB" id="796401at2"/>